<keyword evidence="2" id="KW-0560">Oxidoreductase</keyword>
<keyword evidence="4" id="KW-1185">Reference proteome</keyword>
<evidence type="ECO:0000256" key="2">
    <source>
        <dbReference type="RuleBase" id="RU000461"/>
    </source>
</evidence>
<dbReference type="RefSeq" id="WP_184022123.1">
    <property type="nucleotide sequence ID" value="NZ_JACIJC010000009.1"/>
</dbReference>
<dbReference type="Pfam" id="PF00067">
    <property type="entry name" value="p450"/>
    <property type="match status" value="1"/>
</dbReference>
<dbReference type="InterPro" id="IPR036396">
    <property type="entry name" value="Cyt_P450_sf"/>
</dbReference>
<dbReference type="SUPFAM" id="SSF48264">
    <property type="entry name" value="Cytochrome P450"/>
    <property type="match status" value="1"/>
</dbReference>
<organism evidence="3 4">
    <name type="scientific">Sphingobium boeckii</name>
    <dbReference type="NCBI Taxonomy" id="1082345"/>
    <lineage>
        <taxon>Bacteria</taxon>
        <taxon>Pseudomonadati</taxon>
        <taxon>Pseudomonadota</taxon>
        <taxon>Alphaproteobacteria</taxon>
        <taxon>Sphingomonadales</taxon>
        <taxon>Sphingomonadaceae</taxon>
        <taxon>Sphingobium</taxon>
    </lineage>
</organism>
<dbReference type="AlphaFoldDB" id="A0A7W9ALE2"/>
<dbReference type="Proteomes" id="UP000549617">
    <property type="component" value="Unassembled WGS sequence"/>
</dbReference>
<keyword evidence="2" id="KW-0349">Heme</keyword>
<dbReference type="PANTHER" id="PTHR46696:SF6">
    <property type="entry name" value="P450, PUTATIVE (EUROFUNG)-RELATED"/>
    <property type="match status" value="1"/>
</dbReference>
<dbReference type="InterPro" id="IPR001128">
    <property type="entry name" value="Cyt_P450"/>
</dbReference>
<sequence length="397" mass="43758">MNQALSELLVPDHVPRELVIDFDAASDVALTFDIFKRMDELRNSSPPIAYSPHGGGHWLLFREKDILKAFSDGDHFSTSLFNAGAQEGAPDMIPLCLDPPEHLPWRMTIVRHLTPTKMRRLEDFIRQKAESLITPLVGQKSCDFVSAVAEPMPISIFMALMGLPAEGFDEFRSLALQIISPEGNDRNTPATAAANARILAILSELIEARRLEPKDDLVSALIDEKVKGEAISAKGLLSICYVLFLGGLDTVVNAMSYGMRYLAQQPELQDEARAGLVAMPDLVEKLLRKSAFVNPMRIVKQDVEIEGVTLKAGDLVWSMCWPASNEPGGDGEGQKHLTFGGGHHLCAGMHLARLELRIMYETWFRYIGPFALAPDVGPTMTGGSTMLIKRLLLNLQP</sequence>
<name>A0A7W9ALE2_9SPHN</name>
<dbReference type="GO" id="GO:0005506">
    <property type="term" value="F:iron ion binding"/>
    <property type="evidence" value="ECO:0007669"/>
    <property type="project" value="InterPro"/>
</dbReference>
<dbReference type="PANTHER" id="PTHR46696">
    <property type="entry name" value="P450, PUTATIVE (EUROFUNG)-RELATED"/>
    <property type="match status" value="1"/>
</dbReference>
<keyword evidence="2" id="KW-0503">Monooxygenase</keyword>
<comment type="caution">
    <text evidence="3">The sequence shown here is derived from an EMBL/GenBank/DDBJ whole genome shotgun (WGS) entry which is preliminary data.</text>
</comment>
<keyword evidence="2" id="KW-0479">Metal-binding</keyword>
<protein>
    <submittedName>
        <fullName evidence="3">Cytochrome P450</fullName>
    </submittedName>
</protein>
<gene>
    <name evidence="3" type="ORF">FHS49_003863</name>
</gene>
<accession>A0A7W9ALE2</accession>
<dbReference type="PROSITE" id="PS00086">
    <property type="entry name" value="CYTOCHROME_P450"/>
    <property type="match status" value="1"/>
</dbReference>
<dbReference type="PRINTS" id="PR00359">
    <property type="entry name" value="BP450"/>
</dbReference>
<dbReference type="InterPro" id="IPR002397">
    <property type="entry name" value="Cyt_P450_B"/>
</dbReference>
<reference evidence="3 4" key="1">
    <citation type="submission" date="2020-08" db="EMBL/GenBank/DDBJ databases">
        <title>Genomic Encyclopedia of Type Strains, Phase IV (KMG-IV): sequencing the most valuable type-strain genomes for metagenomic binning, comparative biology and taxonomic classification.</title>
        <authorList>
            <person name="Goeker M."/>
        </authorList>
    </citation>
    <scope>NUCLEOTIDE SEQUENCE [LARGE SCALE GENOMIC DNA]</scope>
    <source>
        <strain evidence="3 4">DSM 25079</strain>
    </source>
</reference>
<dbReference type="GO" id="GO:0020037">
    <property type="term" value="F:heme binding"/>
    <property type="evidence" value="ECO:0007669"/>
    <property type="project" value="InterPro"/>
</dbReference>
<evidence type="ECO:0000313" key="3">
    <source>
        <dbReference type="EMBL" id="MBB5687817.1"/>
    </source>
</evidence>
<dbReference type="Gene3D" id="1.10.630.10">
    <property type="entry name" value="Cytochrome P450"/>
    <property type="match status" value="1"/>
</dbReference>
<evidence type="ECO:0000256" key="1">
    <source>
        <dbReference type="ARBA" id="ARBA00010617"/>
    </source>
</evidence>
<dbReference type="GO" id="GO:0016705">
    <property type="term" value="F:oxidoreductase activity, acting on paired donors, with incorporation or reduction of molecular oxygen"/>
    <property type="evidence" value="ECO:0007669"/>
    <property type="project" value="InterPro"/>
</dbReference>
<dbReference type="InterPro" id="IPR017972">
    <property type="entry name" value="Cyt_P450_CS"/>
</dbReference>
<dbReference type="GO" id="GO:0004497">
    <property type="term" value="F:monooxygenase activity"/>
    <property type="evidence" value="ECO:0007669"/>
    <property type="project" value="UniProtKB-KW"/>
</dbReference>
<keyword evidence="2" id="KW-0408">Iron</keyword>
<evidence type="ECO:0000313" key="4">
    <source>
        <dbReference type="Proteomes" id="UP000549617"/>
    </source>
</evidence>
<dbReference type="EMBL" id="JACIJC010000009">
    <property type="protein sequence ID" value="MBB5687817.1"/>
    <property type="molecule type" value="Genomic_DNA"/>
</dbReference>
<comment type="similarity">
    <text evidence="1 2">Belongs to the cytochrome P450 family.</text>
</comment>
<proteinExistence type="inferred from homology"/>